<reference evidence="1" key="1">
    <citation type="journal article" date="2021" name="New Phytol.">
        <title>Evolutionary innovations through gain and loss of genes in the ectomycorrhizal Boletales.</title>
        <authorList>
            <person name="Wu G."/>
            <person name="Miyauchi S."/>
            <person name="Morin E."/>
            <person name="Kuo A."/>
            <person name="Drula E."/>
            <person name="Varga T."/>
            <person name="Kohler A."/>
            <person name="Feng B."/>
            <person name="Cao Y."/>
            <person name="Lipzen A."/>
            <person name="Daum C."/>
            <person name="Hundley H."/>
            <person name="Pangilinan J."/>
            <person name="Johnson J."/>
            <person name="Barry K."/>
            <person name="LaButti K."/>
            <person name="Ng V."/>
            <person name="Ahrendt S."/>
            <person name="Min B."/>
            <person name="Choi I.G."/>
            <person name="Park H."/>
            <person name="Plett J.M."/>
            <person name="Magnuson J."/>
            <person name="Spatafora J.W."/>
            <person name="Nagy L.G."/>
            <person name="Henrissat B."/>
            <person name="Grigoriev I.V."/>
            <person name="Yang Z.L."/>
            <person name="Xu J."/>
            <person name="Martin F.M."/>
        </authorList>
    </citation>
    <scope>NUCLEOTIDE SEQUENCE</scope>
    <source>
        <strain evidence="1">ATCC 28755</strain>
    </source>
</reference>
<gene>
    <name evidence="1" type="ORF">BJ138DRAFT_1125594</name>
</gene>
<keyword evidence="2" id="KW-1185">Reference proteome</keyword>
<dbReference type="EMBL" id="MU267662">
    <property type="protein sequence ID" value="KAH7911982.1"/>
    <property type="molecule type" value="Genomic_DNA"/>
</dbReference>
<organism evidence="1 2">
    <name type="scientific">Hygrophoropsis aurantiaca</name>
    <dbReference type="NCBI Taxonomy" id="72124"/>
    <lineage>
        <taxon>Eukaryota</taxon>
        <taxon>Fungi</taxon>
        <taxon>Dikarya</taxon>
        <taxon>Basidiomycota</taxon>
        <taxon>Agaricomycotina</taxon>
        <taxon>Agaricomycetes</taxon>
        <taxon>Agaricomycetidae</taxon>
        <taxon>Boletales</taxon>
        <taxon>Coniophorineae</taxon>
        <taxon>Hygrophoropsidaceae</taxon>
        <taxon>Hygrophoropsis</taxon>
    </lineage>
</organism>
<evidence type="ECO:0000313" key="1">
    <source>
        <dbReference type="EMBL" id="KAH7911982.1"/>
    </source>
</evidence>
<evidence type="ECO:0000313" key="2">
    <source>
        <dbReference type="Proteomes" id="UP000790377"/>
    </source>
</evidence>
<sequence length="328" mass="36288">MGDTSRCRFFCWADDQMFNTAHEDLSSSQSTPQSSQLQRAENARAPMTPQGSPQKRRLSPLHLNDGPETPSERRRREIQLVFDEDQQMNPSASSSSQQRRPTPVDNPVRTSTSDPPSQSAGTQSSTSDVEEYLFSSPSHGNLSYDRPSASYLPSTPKNFKSIPAEYSGDEEASSMLLTPPETGHRKNAMPSRRSESGSLFDTPTKRKGKERSHPQWENAVQDEDQPFHQKASSLQPATPPRENQSIPRAADPFNGPVAGETPAEAIAGHLEALEKANAVEYILKLERKFSASEKSNLAKAKKIQELMAENTELKKQLSSIASVFSRSE</sequence>
<protein>
    <submittedName>
        <fullName evidence="1">Uncharacterized protein</fullName>
    </submittedName>
</protein>
<name>A0ACB8AF68_9AGAM</name>
<proteinExistence type="predicted"/>
<dbReference type="Proteomes" id="UP000790377">
    <property type="component" value="Unassembled WGS sequence"/>
</dbReference>
<comment type="caution">
    <text evidence="1">The sequence shown here is derived from an EMBL/GenBank/DDBJ whole genome shotgun (WGS) entry which is preliminary data.</text>
</comment>
<accession>A0ACB8AF68</accession>